<feature type="compositionally biased region" description="Polar residues" evidence="1">
    <location>
        <begin position="62"/>
        <end position="79"/>
    </location>
</feature>
<feature type="compositionally biased region" description="Low complexity" evidence="1">
    <location>
        <begin position="199"/>
        <end position="217"/>
    </location>
</feature>
<reference evidence="2 3" key="1">
    <citation type="journal article" date="2016" name="Nat. Commun.">
        <title>Ectomycorrhizal ecology is imprinted in the genome of the dominant symbiotic fungus Cenococcum geophilum.</title>
        <authorList>
            <consortium name="DOE Joint Genome Institute"/>
            <person name="Peter M."/>
            <person name="Kohler A."/>
            <person name="Ohm R.A."/>
            <person name="Kuo A."/>
            <person name="Krutzmann J."/>
            <person name="Morin E."/>
            <person name="Arend M."/>
            <person name="Barry K.W."/>
            <person name="Binder M."/>
            <person name="Choi C."/>
            <person name="Clum A."/>
            <person name="Copeland A."/>
            <person name="Grisel N."/>
            <person name="Haridas S."/>
            <person name="Kipfer T."/>
            <person name="LaButti K."/>
            <person name="Lindquist E."/>
            <person name="Lipzen A."/>
            <person name="Maire R."/>
            <person name="Meier B."/>
            <person name="Mihaltcheva S."/>
            <person name="Molinier V."/>
            <person name="Murat C."/>
            <person name="Poggeler S."/>
            <person name="Quandt C.A."/>
            <person name="Sperisen C."/>
            <person name="Tritt A."/>
            <person name="Tisserant E."/>
            <person name="Crous P.W."/>
            <person name="Henrissat B."/>
            <person name="Nehls U."/>
            <person name="Egli S."/>
            <person name="Spatafora J.W."/>
            <person name="Grigoriev I.V."/>
            <person name="Martin F.M."/>
        </authorList>
    </citation>
    <scope>NUCLEOTIDE SEQUENCE [LARGE SCALE GENOMIC DNA]</scope>
    <source>
        <strain evidence="2 3">CBS 207.34</strain>
    </source>
</reference>
<feature type="region of interest" description="Disordered" evidence="1">
    <location>
        <begin position="177"/>
        <end position="286"/>
    </location>
</feature>
<dbReference type="Proteomes" id="UP000250140">
    <property type="component" value="Unassembled WGS sequence"/>
</dbReference>
<name>A0A8E2EVY3_9PEZI</name>
<feature type="compositionally biased region" description="Polar residues" evidence="1">
    <location>
        <begin position="37"/>
        <end position="46"/>
    </location>
</feature>
<protein>
    <submittedName>
        <fullName evidence="2">Uncharacterized protein</fullName>
    </submittedName>
</protein>
<dbReference type="AlphaFoldDB" id="A0A8E2EVY3"/>
<evidence type="ECO:0000313" key="2">
    <source>
        <dbReference type="EMBL" id="OCL05875.1"/>
    </source>
</evidence>
<feature type="compositionally biased region" description="Low complexity" evidence="1">
    <location>
        <begin position="86"/>
        <end position="96"/>
    </location>
</feature>
<proteinExistence type="predicted"/>
<accession>A0A8E2EVY3</accession>
<keyword evidence="3" id="KW-1185">Reference proteome</keyword>
<evidence type="ECO:0000313" key="3">
    <source>
        <dbReference type="Proteomes" id="UP000250140"/>
    </source>
</evidence>
<feature type="non-terminal residue" evidence="2">
    <location>
        <position position="337"/>
    </location>
</feature>
<evidence type="ECO:0000256" key="1">
    <source>
        <dbReference type="SAM" id="MobiDB-lite"/>
    </source>
</evidence>
<dbReference type="EMBL" id="KV750190">
    <property type="protein sequence ID" value="OCL05875.1"/>
    <property type="molecule type" value="Genomic_DNA"/>
</dbReference>
<organism evidence="2 3">
    <name type="scientific">Glonium stellatum</name>
    <dbReference type="NCBI Taxonomy" id="574774"/>
    <lineage>
        <taxon>Eukaryota</taxon>
        <taxon>Fungi</taxon>
        <taxon>Dikarya</taxon>
        <taxon>Ascomycota</taxon>
        <taxon>Pezizomycotina</taxon>
        <taxon>Dothideomycetes</taxon>
        <taxon>Pleosporomycetidae</taxon>
        <taxon>Gloniales</taxon>
        <taxon>Gloniaceae</taxon>
        <taxon>Glonium</taxon>
    </lineage>
</organism>
<gene>
    <name evidence="2" type="ORF">AOQ84DRAFT_322311</name>
</gene>
<feature type="compositionally biased region" description="Low complexity" evidence="1">
    <location>
        <begin position="307"/>
        <end position="329"/>
    </location>
</feature>
<dbReference type="OrthoDB" id="3595619at2759"/>
<feature type="compositionally biased region" description="Polar residues" evidence="1">
    <location>
        <begin position="238"/>
        <end position="252"/>
    </location>
</feature>
<feature type="region of interest" description="Disordered" evidence="1">
    <location>
        <begin position="26"/>
        <end position="134"/>
    </location>
</feature>
<sequence length="337" mass="36953">MSSHQPVKPPQTPWLAISFGCCASRDLRDDDGAGLQGKSTDMQICYNQPRLVDPPKAEPGQQRPSTSHSMTHHLTQWVTTGREMASRASARTSSTSHRPWTSHSKAKPSIGRPTDFRRFDGASSMGEEPTTVRRKRSFRPLELSIYLPSNRLSPLPDFADSEWSKFPAGLEFPAQALIKDPKTDTRSSTPSSFIIQRKPVSGSNRSSVSSMSGRPYSLLIPQDDYSQREPSPLRSGSLKRSSTQGSLSSPRSTLGRLPSPARARSNTEPTHMLSKRGSLRRTKTDVDDAIRELNTIVEERRADALRTSMPSPTLSNNTTSSSSSSTPTTHIPAIAPA</sequence>
<feature type="region of interest" description="Disordered" evidence="1">
    <location>
        <begin position="301"/>
        <end position="337"/>
    </location>
</feature>